<name>R4WTQ0_RIPPE</name>
<proteinExistence type="evidence at transcript level"/>
<reference evidence="1" key="1">
    <citation type="journal article" date="2013" name="PLoS ONE">
        <title>Gene expression in gut symbiotic organ of stinkbug affected by extracellular bacterial symbiont.</title>
        <authorList>
            <person name="Futahashi R."/>
            <person name="Tanaka K."/>
            <person name="Tanahashi M."/>
            <person name="Nikoh N."/>
            <person name="Kikuchi Y."/>
            <person name="Lee B.L."/>
            <person name="Fukatsu T."/>
        </authorList>
    </citation>
    <scope>NUCLEOTIDE SEQUENCE</scope>
    <source>
        <tissue evidence="1">Midgut</tissue>
    </source>
</reference>
<protein>
    <submittedName>
        <fullName evidence="1">Unkown protein</fullName>
    </submittedName>
</protein>
<organism evidence="1">
    <name type="scientific">Riptortus pedestris</name>
    <name type="common">Bean bug</name>
    <dbReference type="NCBI Taxonomy" id="329032"/>
    <lineage>
        <taxon>Eukaryota</taxon>
        <taxon>Metazoa</taxon>
        <taxon>Ecdysozoa</taxon>
        <taxon>Arthropoda</taxon>
        <taxon>Hexapoda</taxon>
        <taxon>Insecta</taxon>
        <taxon>Pterygota</taxon>
        <taxon>Neoptera</taxon>
        <taxon>Paraneoptera</taxon>
        <taxon>Hemiptera</taxon>
        <taxon>Heteroptera</taxon>
        <taxon>Panheteroptera</taxon>
        <taxon>Pentatomomorpha</taxon>
        <taxon>Coreoidea</taxon>
        <taxon>Alydidae</taxon>
        <taxon>Riptortus</taxon>
    </lineage>
</organism>
<dbReference type="EMBL" id="AK418077">
    <property type="protein sequence ID" value="BAN21292.1"/>
    <property type="molecule type" value="mRNA"/>
</dbReference>
<sequence>MFFFFKGKTKKKRTKPHPCFLSSKWHLFFHMDVFWKAKCMNNLIVSINSCM</sequence>
<evidence type="ECO:0000313" key="1">
    <source>
        <dbReference type="EMBL" id="BAN21292.1"/>
    </source>
</evidence>
<dbReference type="AlphaFoldDB" id="R4WTQ0"/>
<accession>R4WTQ0</accession>